<keyword evidence="6" id="KW-0482">Metalloprotease</keyword>
<dbReference type="GO" id="GO:0004222">
    <property type="term" value="F:metalloendopeptidase activity"/>
    <property type="evidence" value="ECO:0007669"/>
    <property type="project" value="InterPro"/>
</dbReference>
<name>A0AAW3YRV7_9GAMM</name>
<dbReference type="SUPFAM" id="SSF55486">
    <property type="entry name" value="Metalloproteases ('zincins'), catalytic domain"/>
    <property type="match status" value="1"/>
</dbReference>
<keyword evidence="4" id="KW-0862">Zinc</keyword>
<feature type="domain" description="Peptidase M10 metallopeptidase" evidence="5">
    <location>
        <begin position="163"/>
        <end position="217"/>
    </location>
</feature>
<dbReference type="GO" id="GO:0006508">
    <property type="term" value="P:proteolysis"/>
    <property type="evidence" value="ECO:0007669"/>
    <property type="project" value="UniProtKB-KW"/>
</dbReference>
<dbReference type="Proteomes" id="UP001193920">
    <property type="component" value="Unassembled WGS sequence"/>
</dbReference>
<reference evidence="6" key="2">
    <citation type="journal article" date="2024" name="Toxins">
        <title>Genome Sequence Analysis of Native Xenorhabdus Strains Isolated from Entomopathogenic Nematodes in Argentina.</title>
        <authorList>
            <person name="Palma L."/>
            <person name="Frizzo L."/>
            <person name="Kaiser S."/>
            <person name="Berry C."/>
            <person name="Caballero P."/>
            <person name="Bode H.B."/>
            <person name="Del Valle E.E."/>
        </authorList>
    </citation>
    <scope>NUCLEOTIDE SEQUENCE</scope>
    <source>
        <strain evidence="6">M</strain>
    </source>
</reference>
<evidence type="ECO:0000313" key="6">
    <source>
        <dbReference type="EMBL" id="MBD2799716.1"/>
    </source>
</evidence>
<dbReference type="InterPro" id="IPR001818">
    <property type="entry name" value="Pept_M10_metallopeptidase"/>
</dbReference>
<reference evidence="6" key="1">
    <citation type="submission" date="2020-09" db="EMBL/GenBank/DDBJ databases">
        <authorList>
            <person name="Palma L."/>
            <person name="Caballero P."/>
            <person name="Berry C."/>
            <person name="Del Valle E."/>
        </authorList>
    </citation>
    <scope>NUCLEOTIDE SEQUENCE</scope>
    <source>
        <strain evidence="6">M</strain>
    </source>
</reference>
<dbReference type="Gene3D" id="3.40.390.10">
    <property type="entry name" value="Collagenase (Catalytic Domain)"/>
    <property type="match status" value="1"/>
</dbReference>
<evidence type="ECO:0000256" key="2">
    <source>
        <dbReference type="ARBA" id="ARBA00022723"/>
    </source>
</evidence>
<sequence>MKYILLILLFVASDVFSVPEQDYDPEARINPNRHVCSYAINDQVYSPARYFNNHIRYRIEDVGQVAVFNGTTYYLVDLATEARNAFAMWDRRLYERGIPITLTEVPGSPPSEVNFWISGADTAPEHNQEGFFQQNNMYALTTLILPDRILNNYAFPLFNTPGISVSRQMHFSHEEFDTFREVLAEGIEDQEIANMFVYYVIAHEIGHALGLHHTNDDMEGFEWAHEDPLDTEAGHVFGASITALVPRGQPDARTPLMGADDQYFLRLYNQLGSRVSYDDIGPSELELDAIEMENACGSPLSTRHKRNAALSKTCKEKPIIFYPKAELLIPILQEQGLF</sequence>
<evidence type="ECO:0000259" key="5">
    <source>
        <dbReference type="Pfam" id="PF00413"/>
    </source>
</evidence>
<protein>
    <submittedName>
        <fullName evidence="6">Matrixin family metalloprotease</fullName>
    </submittedName>
</protein>
<dbReference type="GO" id="GO:0008270">
    <property type="term" value="F:zinc ion binding"/>
    <property type="evidence" value="ECO:0007669"/>
    <property type="project" value="InterPro"/>
</dbReference>
<dbReference type="GO" id="GO:0031012">
    <property type="term" value="C:extracellular matrix"/>
    <property type="evidence" value="ECO:0007669"/>
    <property type="project" value="InterPro"/>
</dbReference>
<evidence type="ECO:0000256" key="1">
    <source>
        <dbReference type="ARBA" id="ARBA00022670"/>
    </source>
</evidence>
<accession>A0AAW3YRV7</accession>
<dbReference type="AlphaFoldDB" id="A0AAW3YRV7"/>
<gene>
    <name evidence="6" type="ORF">ID854_04400</name>
</gene>
<keyword evidence="1" id="KW-0645">Protease</keyword>
<comment type="caution">
    <text evidence="6">The sequence shown here is derived from an EMBL/GenBank/DDBJ whole genome shotgun (WGS) entry which is preliminary data.</text>
</comment>
<evidence type="ECO:0000256" key="4">
    <source>
        <dbReference type="ARBA" id="ARBA00022833"/>
    </source>
</evidence>
<keyword evidence="2" id="KW-0479">Metal-binding</keyword>
<organism evidence="6">
    <name type="scientific">Xenorhabdus szentirmaii</name>
    <dbReference type="NCBI Taxonomy" id="290112"/>
    <lineage>
        <taxon>Bacteria</taxon>
        <taxon>Pseudomonadati</taxon>
        <taxon>Pseudomonadota</taxon>
        <taxon>Gammaproteobacteria</taxon>
        <taxon>Enterobacterales</taxon>
        <taxon>Morganellaceae</taxon>
        <taxon>Xenorhabdus</taxon>
    </lineage>
</organism>
<evidence type="ECO:0000256" key="3">
    <source>
        <dbReference type="ARBA" id="ARBA00022801"/>
    </source>
</evidence>
<dbReference type="EMBL" id="JACXBF010000117">
    <property type="protein sequence ID" value="MBD2799716.1"/>
    <property type="molecule type" value="Genomic_DNA"/>
</dbReference>
<keyword evidence="3" id="KW-0378">Hydrolase</keyword>
<dbReference type="InterPro" id="IPR024079">
    <property type="entry name" value="MetalloPept_cat_dom_sf"/>
</dbReference>
<proteinExistence type="predicted"/>
<dbReference type="RefSeq" id="WP_323868503.1">
    <property type="nucleotide sequence ID" value="NZ_JACXBF010000117.1"/>
</dbReference>
<dbReference type="Pfam" id="PF00413">
    <property type="entry name" value="Peptidase_M10"/>
    <property type="match status" value="1"/>
</dbReference>